<keyword evidence="8" id="KW-0808">Transferase</keyword>
<evidence type="ECO:0000256" key="5">
    <source>
        <dbReference type="ARBA" id="ARBA00004452"/>
    </source>
</evidence>
<protein>
    <recommendedName>
        <fullName evidence="7">RNA-directed RNA polymerase L</fullName>
        <ecNumber evidence="6">2.7.7.48</ecNumber>
    </recommendedName>
    <alternativeName>
        <fullName evidence="16">Large structural protein</fullName>
    </alternativeName>
    <alternativeName>
        <fullName evidence="18">Replicase</fullName>
    </alternativeName>
    <alternativeName>
        <fullName evidence="17">Transcriptase</fullName>
    </alternativeName>
</protein>
<evidence type="ECO:0000313" key="22">
    <source>
        <dbReference type="EMBL" id="AEF56734.1"/>
    </source>
</evidence>
<evidence type="ECO:0000256" key="15">
    <source>
        <dbReference type="ARBA" id="ARBA00023211"/>
    </source>
</evidence>
<proteinExistence type="inferred from homology"/>
<keyword evidence="10" id="KW-0378">Hydrolase</keyword>
<evidence type="ECO:0000256" key="3">
    <source>
        <dbReference type="ARBA" id="ARBA00004136"/>
    </source>
</evidence>
<evidence type="ECO:0000256" key="12">
    <source>
        <dbReference type="ARBA" id="ARBA00022842"/>
    </source>
</evidence>
<keyword evidence="13" id="KW-0946">Virion</keyword>
<evidence type="ECO:0000256" key="4">
    <source>
        <dbReference type="ARBA" id="ARBA00004328"/>
    </source>
</evidence>
<keyword evidence="14" id="KW-1038">Host endoplasmic reticulum</keyword>
<feature type="non-terminal residue" evidence="22">
    <location>
        <position position="1"/>
    </location>
</feature>
<comment type="subcellular location">
    <subcellularLocation>
        <location evidence="3">Host Golgi apparatus</location>
    </subcellularLocation>
    <subcellularLocation>
        <location evidence="5">Host endoplasmic reticulum-Golgi intermediate compartment</location>
    </subcellularLocation>
    <subcellularLocation>
        <location evidence="4">Virion</location>
    </subcellularLocation>
</comment>
<dbReference type="InterPro" id="IPR007322">
    <property type="entry name" value="RNA_pol_bunyavir"/>
</dbReference>
<evidence type="ECO:0000256" key="18">
    <source>
        <dbReference type="ARBA" id="ARBA00031012"/>
    </source>
</evidence>
<dbReference type="EC" id="2.7.7.48" evidence="6"/>
<comment type="cofactor">
    <cofactor evidence="1">
        <name>Mn(2+)</name>
        <dbReference type="ChEBI" id="CHEBI:29035"/>
    </cofactor>
</comment>
<dbReference type="Pfam" id="PF04196">
    <property type="entry name" value="Bunya_RdRp"/>
    <property type="match status" value="1"/>
</dbReference>
<evidence type="ECO:0000256" key="7">
    <source>
        <dbReference type="ARBA" id="ARBA00018602"/>
    </source>
</evidence>
<dbReference type="GO" id="GO:0044177">
    <property type="term" value="C:host cell Golgi apparatus"/>
    <property type="evidence" value="ECO:0007669"/>
    <property type="project" value="UniProtKB-SubCell"/>
</dbReference>
<dbReference type="InterPro" id="IPR022531">
    <property type="entry name" value="L_PA-C-like"/>
</dbReference>
<dbReference type="Pfam" id="PF12603">
    <property type="entry name" value="L_PA-C-like"/>
    <property type="match status" value="1"/>
</dbReference>
<dbReference type="GO" id="GO:0044172">
    <property type="term" value="C:host cell endoplasmic reticulum-Golgi intermediate compartment"/>
    <property type="evidence" value="ECO:0007669"/>
    <property type="project" value="UniProtKB-SubCell"/>
</dbReference>
<comment type="cofactor">
    <cofactor evidence="2">
        <name>Mg(2+)</name>
        <dbReference type="ChEBI" id="CHEBI:18420"/>
    </cofactor>
</comment>
<dbReference type="InterPro" id="IPR007099">
    <property type="entry name" value="RNA-dir_pol_NSvirus"/>
</dbReference>
<evidence type="ECO:0000256" key="10">
    <source>
        <dbReference type="ARBA" id="ARBA00022801"/>
    </source>
</evidence>
<dbReference type="GO" id="GO:0044423">
    <property type="term" value="C:virion component"/>
    <property type="evidence" value="ECO:0007669"/>
    <property type="project" value="UniProtKB-KW"/>
</dbReference>
<evidence type="ECO:0000256" key="2">
    <source>
        <dbReference type="ARBA" id="ARBA00001946"/>
    </source>
</evidence>
<reference evidence="22" key="1">
    <citation type="journal article" date="2011" name="J. Gen. Virol.">
        <title>Discovery and initial analysis of novel viral genomes in the soybean cyst nematode.</title>
        <authorList>
            <person name="Bekal S."/>
            <person name="Domier L.L."/>
            <person name="Niblack T.L."/>
            <person name="Lambert K.N."/>
        </authorList>
    </citation>
    <scope>NUCLEOTIDE SEQUENCE</scope>
</reference>
<evidence type="ECO:0000256" key="16">
    <source>
        <dbReference type="ARBA" id="ARBA00030285"/>
    </source>
</evidence>
<dbReference type="InterPro" id="IPR029124">
    <property type="entry name" value="L_protein_N"/>
</dbReference>
<evidence type="ECO:0000256" key="11">
    <source>
        <dbReference type="ARBA" id="ARBA00022812"/>
    </source>
</evidence>
<dbReference type="EMBL" id="HM849040">
    <property type="protein sequence ID" value="AEF56734.1"/>
    <property type="molecule type" value="Viral_cRNA"/>
</dbReference>
<evidence type="ECO:0000256" key="17">
    <source>
        <dbReference type="ARBA" id="ARBA00030436"/>
    </source>
</evidence>
<accession>G0WXQ7</accession>
<evidence type="ECO:0000256" key="6">
    <source>
        <dbReference type="ARBA" id="ARBA00012494"/>
    </source>
</evidence>
<comment type="function">
    <text evidence="20">RNA-dependent RNA polymerase, which is responsible for the replication and transcription of the viral RNA genome using antigenomic RNA as an intermediate. During transcription, synthesizes subgenomic RNAs and assures their capping by a cap-snatching mechanism, which involves the endonuclease activity cleaving the host capped pre-mRNAs. These short capped RNAs are then used as primers for viral transcription. The 3'-end of subgenomic mRNAs molecules are not polyadenylated. During replication, the polymerase binds the 5' and 3' vRNA extremities at distinct sites. In turn, significant conformational changes occur in the polymerase and in vRNA to initiate active RNA synthesis. As a consequence of the use of the same enzyme for both transcription and replication, these mechanisms need to be well coordinated.</text>
</comment>
<evidence type="ECO:0000259" key="21">
    <source>
        <dbReference type="PROSITE" id="PS50525"/>
    </source>
</evidence>
<keyword evidence="9" id="KW-0479">Metal-binding</keyword>
<dbReference type="GO" id="GO:0039694">
    <property type="term" value="P:viral RNA genome replication"/>
    <property type="evidence" value="ECO:0007669"/>
    <property type="project" value="InterPro"/>
</dbReference>
<keyword evidence="15" id="KW-0464">Manganese</keyword>
<dbReference type="PROSITE" id="PS50525">
    <property type="entry name" value="RDRP_SSRNA_NEG_SEG"/>
    <property type="match status" value="1"/>
</dbReference>
<evidence type="ECO:0000256" key="1">
    <source>
        <dbReference type="ARBA" id="ARBA00001936"/>
    </source>
</evidence>
<keyword evidence="11" id="KW-1040">Host Golgi apparatus</keyword>
<evidence type="ECO:0000256" key="13">
    <source>
        <dbReference type="ARBA" id="ARBA00022844"/>
    </source>
</evidence>
<feature type="domain" description="RdRp catalytic" evidence="21">
    <location>
        <begin position="1042"/>
        <end position="1238"/>
    </location>
</feature>
<dbReference type="GO" id="GO:0003968">
    <property type="term" value="F:RNA-directed RNA polymerase activity"/>
    <property type="evidence" value="ECO:0007669"/>
    <property type="project" value="UniProtKB-EC"/>
</dbReference>
<organism evidence="22">
    <name type="scientific">Soybean cyst nematode associated Uukuniemi virus</name>
    <dbReference type="NCBI Taxonomy" id="1034379"/>
    <lineage>
        <taxon>Viruses</taxon>
        <taxon>Riboviria</taxon>
        <taxon>Orthornavirae</taxon>
        <taxon>Negarnaviricota</taxon>
        <taxon>Polyploviricotina</taxon>
        <taxon>Bunyaviricetes</taxon>
        <taxon>Hareavirales</taxon>
        <taxon>Phenuiviridae</taxon>
        <taxon>Uukuvirus</taxon>
        <taxon>Uukuvirus uukuniemiense</taxon>
        <taxon>Uukuniemi phlebovirus</taxon>
    </lineage>
</organism>
<dbReference type="GO" id="GO:0046872">
    <property type="term" value="F:metal ion binding"/>
    <property type="evidence" value="ECO:0007669"/>
    <property type="project" value="UniProtKB-KW"/>
</dbReference>
<sequence length="2205" mass="251275">ASPQLLRTIQNSVFDTSSPNQLKQFQFPMIPTLHSLLSGFYSDSPPAGIFSFPGCQVYHAIDNVDLPEVDIELNGEILSVSFSKMTPRLPEVHAESTTGHSVSDIRTEVMKAQSFNHDFTLQVLTTTTDMSLRTALDPMMKGQRKLKYPTNFVDQTPDYISHHGERTVILFEFGTMATDNASSLNIYAGEKAEKYKRAVEQYASLEPEVMMSVMIVGPTTIVTNINLPTHLVEELCYRYRVARVVTRKMEDQGISIRRDFEETEWKRNDSKTKFSTITFNWKLTEEKFHPVSEEMYLRTIRPISKADEDYVESLVKHSVRQSIKVLNEKHFAGKARSERVTLNKLEFNKELEDLRHSRMEKAVRSVGHKKTIIGLPYVVLSQEQTPDNTIRQEDFAVPLQPKEEPSGEIWSEAIYRLRILSSEEMERFKNHDAEEMTHINDNDLQYENVSEEKKMARSKRGRITLKISDDIQEKVATKGLFGKKHKNETSVEEHRLESKKSLHPDCDTSDIDNFLSAGYSCFIVNRLATTRCSPIMNLAQAAYDVHAPGCGEWMISAMETFGCTRVSQWSQFVTDVSHELCLSLMQTCKGTQFVFKKLLHWPAWILISSAGSTKPLKFSILFKKEAVIHMSPFGSVFSRVHSDGHYCWTEFRSVNASKLENWSKFETTCSTQFFFWCEQFLVPFWKMSGSDLVALLGISMDSIWKNMGLSLLLSLEDKSKTEQVGIISRFIMLEGFVMPPMTPKPHKMFKKFPVPIRSRLQLWLERRLIKAAERIINRSGFTPSSVKLEDGSMMCWDGLFNPFTGEETKDIGMIVNCMYQAYMKNKNEQPEKNQGVGLITKILDYEKLRPPSSRHLGFENPEIGNVQFHEFSPSYLKYVCNLAISGLKRSHGADVLSFLEKTILEKLWEQDIEKMATLKASSSFCVGLEDYRVAKIRLEKTGYHRKRVMQALMEYRREEDLRVMDMAQRALEDMEHDGCLRCDIFKKAQHGDLREIYVLTIQARIVQLVLETIGRAVCSLFSSETMTHPDNKTQLIHGHHARSKRCFGPGYMALCTSDDAQKWSQSHYVPKFAQLLTMFTPAYMHPFIWRACSLFTKKRIMLDINLLDVCANHLNDFKTDNKAYMDIFKIFSGRMRDTSWYQKGNTFIETETGMFQGILHYTSSALHAVYLEHIKAFSLTTFARCLKEDLIDDVASTATILVSSDDSSMMVSFDGKNQDILSKGLYISAIVFEVKKQLGQYLGIMSSIKCTSNTPWFVEFNSEYYVWKDVVRPTIKWVQAALILPEVESIGGRQELLSTGITALLSSGASFSLCSFVQLAQSFLFYKLMGHGVIRMFGEVSDVLSEAKDPSTGFFMLDHPAMCGAAGLRYNYWKLLSSELVGIYYAKALNMLEGNPIEGQKHVTWDTTTSGLMIQGVSLFMRGSNKWEKLRESLNLPLDYEDYFDNNPADLYKRVDVSTLLPFKMALLFNSPGVIASLGAMVSYSRQLCSSAYILTRPVMADKMENILRPGYKYSLLNRILVVSDAIRLLEEEPDLRVKIKALFPFQQDYENLQAIVGRYTLMEPTFRKTLRRRALVDLRITDCLPDMAFNAEKVLQYRWFKKDVRLSKTTLSLYWKELKEQVKWMRSDPHDTLAASPFVHQSQLRNFISRMDQRQRQITVLTEPVRRVYGLANLETVISVHFFPGHKLGRSEDESSLSDHRKTETIFTLLTLACQSPLKQDEKTRLVGKILAPTVQPILKRAARQSKKNLLAIAIKIAKAQQAGGVDSTAWSTTVKETHSLLYNLKLGVIGGITEKMNIRKQVSSSGIRQLYSGNSKWEGQIDDTYVKFHLTKENESPEHEGATVCAVEVNKLSGLETVRRAMIQLSHSFGWVLWNPINISLFLGRPSFRLNKTSVTAAKVPGGIPVFHSQNMVYGFSQELIKNFHLRATHRGIDIMADLSTSETGVGKAVKVAGIALKDSMINKESLSEVTFENGVLTWGNLSLGAKPFLGHWLTMTPLPTRSATQLIRKFRDGHETLDTNYCGKWIRDLFNKSLIRKGLVSYGDLVGTVTDIVGSNKPQSFQDLGDPGLWELWRTINNAEIPEHIYEETDEIPMVLDVPAQDLWQDEGILDSVLATLEMFAQTDKPEEMAMSTAQHPLLDDFLETIASLTNHTQMARMIRDKNYIPTQLRDARYVVAFLLDCDPINLVEEINFAAEEDTQLL</sequence>
<keyword evidence="12" id="KW-0460">Magnesium</keyword>
<evidence type="ECO:0000256" key="8">
    <source>
        <dbReference type="ARBA" id="ARBA00022679"/>
    </source>
</evidence>
<evidence type="ECO:0000256" key="19">
    <source>
        <dbReference type="ARBA" id="ARBA00034123"/>
    </source>
</evidence>
<evidence type="ECO:0000256" key="9">
    <source>
        <dbReference type="ARBA" id="ARBA00022723"/>
    </source>
</evidence>
<evidence type="ECO:0000256" key="20">
    <source>
        <dbReference type="ARBA" id="ARBA00046037"/>
    </source>
</evidence>
<comment type="similarity">
    <text evidence="19">Belongs to the Bunyavirales RNA polymerase family.</text>
</comment>
<evidence type="ECO:0000256" key="14">
    <source>
        <dbReference type="ARBA" id="ARBA00023184"/>
    </source>
</evidence>
<name>G0WXQ7_9VIRU</name>
<dbReference type="GO" id="GO:0016787">
    <property type="term" value="F:hydrolase activity"/>
    <property type="evidence" value="ECO:0007669"/>
    <property type="project" value="UniProtKB-KW"/>
</dbReference>
<dbReference type="Pfam" id="PF15518">
    <property type="entry name" value="L_protein_N"/>
    <property type="match status" value="1"/>
</dbReference>
<dbReference type="GO" id="GO:0006351">
    <property type="term" value="P:DNA-templated transcription"/>
    <property type="evidence" value="ECO:0007669"/>
    <property type="project" value="InterPro"/>
</dbReference>